<evidence type="ECO:0000256" key="11">
    <source>
        <dbReference type="SAM" id="Coils"/>
    </source>
</evidence>
<organism evidence="13 14">
    <name type="scientific">Wickerhamomyces ciferrii (strain ATCC 14091 / BCRC 22168 / CBS 111 / JCM 3599 / NBRC 0793 / NRRL Y-1031 F-60-10)</name>
    <name type="common">Yeast</name>
    <name type="synonym">Pichia ciferrii</name>
    <dbReference type="NCBI Taxonomy" id="1206466"/>
    <lineage>
        <taxon>Eukaryota</taxon>
        <taxon>Fungi</taxon>
        <taxon>Dikarya</taxon>
        <taxon>Ascomycota</taxon>
        <taxon>Saccharomycotina</taxon>
        <taxon>Saccharomycetes</taxon>
        <taxon>Phaffomycetales</taxon>
        <taxon>Wickerhamomycetaceae</taxon>
        <taxon>Wickerhamomyces</taxon>
    </lineage>
</organism>
<dbReference type="GO" id="GO:0008278">
    <property type="term" value="C:cohesin complex"/>
    <property type="evidence" value="ECO:0007669"/>
    <property type="project" value="InterPro"/>
</dbReference>
<name>K0KFW6_WICCF</name>
<dbReference type="eggNOG" id="KOG0018">
    <property type="taxonomic scope" value="Eukaryota"/>
</dbReference>
<keyword evidence="8 10" id="KW-0539">Nucleus</keyword>
<dbReference type="InterPro" id="IPR010935">
    <property type="entry name" value="SMC_hinge"/>
</dbReference>
<dbReference type="GO" id="GO:0051301">
    <property type="term" value="P:cell division"/>
    <property type="evidence" value="ECO:0007669"/>
    <property type="project" value="UniProtKB-KW"/>
</dbReference>
<dbReference type="InterPro" id="IPR024704">
    <property type="entry name" value="SMC"/>
</dbReference>
<dbReference type="SMART" id="SM00968">
    <property type="entry name" value="SMC_hinge"/>
    <property type="match status" value="1"/>
</dbReference>
<keyword evidence="14" id="KW-1185">Reference proteome</keyword>
<feature type="coiled-coil region" evidence="11">
    <location>
        <begin position="750"/>
        <end position="784"/>
    </location>
</feature>
<dbReference type="Gene3D" id="3.30.70.1620">
    <property type="match status" value="1"/>
</dbReference>
<dbReference type="GO" id="GO:0016887">
    <property type="term" value="F:ATP hydrolysis activity"/>
    <property type="evidence" value="ECO:0007669"/>
    <property type="project" value="InterPro"/>
</dbReference>
<dbReference type="Proteomes" id="UP000009328">
    <property type="component" value="Unassembled WGS sequence"/>
</dbReference>
<dbReference type="GO" id="GO:0005634">
    <property type="term" value="C:nucleus"/>
    <property type="evidence" value="ECO:0007669"/>
    <property type="project" value="UniProtKB-SubCell"/>
</dbReference>
<dbReference type="GO" id="GO:0003677">
    <property type="term" value="F:DNA binding"/>
    <property type="evidence" value="ECO:0007669"/>
    <property type="project" value="TreeGrafter"/>
</dbReference>
<keyword evidence="9" id="KW-0131">Cell cycle</keyword>
<evidence type="ECO:0000313" key="13">
    <source>
        <dbReference type="EMBL" id="CCH41801.1"/>
    </source>
</evidence>
<dbReference type="HOGENOM" id="CLU_001042_0_1_1"/>
<dbReference type="PIRSF" id="PIRSF005719">
    <property type="entry name" value="SMC"/>
    <property type="match status" value="1"/>
</dbReference>
<evidence type="ECO:0000256" key="10">
    <source>
        <dbReference type="PIRNR" id="PIRNR005719"/>
    </source>
</evidence>
<dbReference type="InterPro" id="IPR003395">
    <property type="entry name" value="RecF/RecN/SMC_N"/>
</dbReference>
<dbReference type="AlphaFoldDB" id="K0KFW6"/>
<feature type="coiled-coil region" evidence="11">
    <location>
        <begin position="1015"/>
        <end position="1042"/>
    </location>
</feature>
<feature type="coiled-coil region" evidence="11">
    <location>
        <begin position="809"/>
        <end position="934"/>
    </location>
</feature>
<keyword evidence="5" id="KW-0132">Cell division</keyword>
<evidence type="ECO:0000256" key="9">
    <source>
        <dbReference type="ARBA" id="ARBA00023306"/>
    </source>
</evidence>
<evidence type="ECO:0000256" key="8">
    <source>
        <dbReference type="ARBA" id="ARBA00023242"/>
    </source>
</evidence>
<evidence type="ECO:0000256" key="5">
    <source>
        <dbReference type="ARBA" id="ARBA00022618"/>
    </source>
</evidence>
<evidence type="ECO:0000259" key="12">
    <source>
        <dbReference type="SMART" id="SM00968"/>
    </source>
</evidence>
<dbReference type="InParanoid" id="K0KFW6"/>
<dbReference type="PANTHER" id="PTHR18937:SF12">
    <property type="entry name" value="STRUCTURAL MAINTENANCE OF CHROMOSOMES PROTEIN"/>
    <property type="match status" value="1"/>
</dbReference>
<protein>
    <recommendedName>
        <fullName evidence="10">Structural maintenance of chromosomes protein</fullName>
    </recommendedName>
</protein>
<evidence type="ECO:0000256" key="2">
    <source>
        <dbReference type="ARBA" id="ARBA00004286"/>
    </source>
</evidence>
<evidence type="ECO:0000256" key="3">
    <source>
        <dbReference type="ARBA" id="ARBA00005597"/>
    </source>
</evidence>
<proteinExistence type="inferred from homology"/>
<dbReference type="Gene3D" id="1.10.287.1490">
    <property type="match status" value="1"/>
</dbReference>
<dbReference type="GO" id="GO:0007059">
    <property type="term" value="P:chromosome segregation"/>
    <property type="evidence" value="ECO:0007669"/>
    <property type="project" value="UniProtKB-ARBA"/>
</dbReference>
<evidence type="ECO:0000256" key="7">
    <source>
        <dbReference type="ARBA" id="ARBA00023054"/>
    </source>
</evidence>
<dbReference type="SUPFAM" id="SSF75553">
    <property type="entry name" value="Smc hinge domain"/>
    <property type="match status" value="1"/>
</dbReference>
<dbReference type="Pfam" id="PF06470">
    <property type="entry name" value="SMC_hinge"/>
    <property type="match status" value="1"/>
</dbReference>
<sequence>MGRLVGLELHNFKSYRGTASIGFGSANFTSIIGPNGSGKSNMMDAISFVLGVKSQHLRSNQLKDLIYRGRLLDGDIEQLQDGELDNEDLDSETAYVMAIYEKSDGEILQLKRTIGSRGQSEYRINNKVTSAGEYSNVLKKENILIKARNFLVFQGDVEQIASQSAAELSKLLETVSGSLEYKREYESLKDEQDQAKEDTAAILSKRRTLISELKQYKEQRHEAEEFKSKLHEKNNLTKLLTLWNLYHIELKRDNLTDEFKESKKKLKELKNDIHKAEKEFQSVKAEYAKESLKLNKFHKKIDSQKSDINSKKQELLPINAQQDVINKTISKFNKRVKDLSSDFERQQEYVQGVERQIKVVTKAKSNAEKEFNAKHSNSNITLEDQQEYENLKQQYLSQGGASEEEQLNLLNVEKNEIKAILASISNQRTNADVRVEELKSQHSKLSNDLTTVSTELNELNELYNQRKIELKNLNIENENFLSKEYELNSRLRETLISLEELNANQRETNKERKLRENVNTLRRLFPGVKGLLSDLCQPKQKKYENAISTILGKNFDSVIVENSAIAHQCITYLKEQRSGVASFIPLDTIDAKPIDSRLRQLDPRARPSIDIIDYDPVLERAMQFACGNSMVCDDLRLAKEIRWGKKIDVKVVTLDGSLIHKAGLMTGGRAKNQERRWNKTEVQNLTRLKDDLSYELNQLQERRPDHMKIRNLDYELGNLDLQIVNVRRKRVELERSILDVDAEMKYYNNSNESEKRRQQEEDKLNDVNKRILEQENNIQLLKKDIFKKFCSKLGFKDIKEYENSSGSEIREQSKELNQYQNELYKLGKKLDFEKERFNETSNRITKIEAEKSSYEKSLTQLIKEKELTNDQIDRLESELEITTQELLDFEKSIEDKLQKSKNSEDNLHDLQYNYESFKKSLEIQQQDIERYTIERISFLKNCKIENINIPLKQGSSLDDLPIDNTEEIFAIADEISIDFSTLSTRYKENDNEIISNEITEKLSDITKELETLSPNTKALERLTEVEKRMEEIEKELHKTRSQELVIVKKFQEVKNKRYELFISAFNHISEKIDPIYKELTKANNTTLGGGAAYLTLEDEDEPYLAGIRYHAMPPMKRFKDMEFLSGGEKTIAALALLFAIHSFHPSPFFVLDEVDAALDNNNVQKIANYITKNSGPNFQFIVISLKNGLFEKSDALVGIYREQRENSSKTLTLDLRNYPETA</sequence>
<dbReference type="Pfam" id="PF02463">
    <property type="entry name" value="SMC_N"/>
    <property type="match status" value="1"/>
</dbReference>
<evidence type="ECO:0000256" key="6">
    <source>
        <dbReference type="ARBA" id="ARBA00022776"/>
    </source>
</evidence>
<feature type="coiled-coil region" evidence="11">
    <location>
        <begin position="178"/>
        <end position="293"/>
    </location>
</feature>
<evidence type="ECO:0000313" key="14">
    <source>
        <dbReference type="Proteomes" id="UP000009328"/>
    </source>
</evidence>
<feature type="coiled-coil region" evidence="11">
    <location>
        <begin position="421"/>
        <end position="524"/>
    </location>
</feature>
<dbReference type="EMBL" id="CAIF01000029">
    <property type="protein sequence ID" value="CCH41801.1"/>
    <property type="molecule type" value="Genomic_DNA"/>
</dbReference>
<reference evidence="13 14" key="1">
    <citation type="journal article" date="2012" name="Eukaryot. Cell">
        <title>Draft genome sequence of Wickerhamomyces ciferrii NRRL Y-1031 F-60-10.</title>
        <authorList>
            <person name="Schneider J."/>
            <person name="Andrea H."/>
            <person name="Blom J."/>
            <person name="Jaenicke S."/>
            <person name="Ruckert C."/>
            <person name="Schorsch C."/>
            <person name="Szczepanowski R."/>
            <person name="Farwick M."/>
            <person name="Goesmann A."/>
            <person name="Puhler A."/>
            <person name="Schaffer S."/>
            <person name="Tauch A."/>
            <person name="Kohler T."/>
            <person name="Brinkrolf K."/>
        </authorList>
    </citation>
    <scope>NUCLEOTIDE SEQUENCE [LARGE SCALE GENOMIC DNA]</scope>
    <source>
        <strain evidence="14">ATCC 14091 / BCRC 22168 / CBS 111 / JCM 3599 / NBRC 0793 / NRRL Y-1031 F-60-10</strain>
    </source>
</reference>
<dbReference type="PANTHER" id="PTHR18937">
    <property type="entry name" value="STRUCTURAL MAINTENANCE OF CHROMOSOMES SMC FAMILY MEMBER"/>
    <property type="match status" value="1"/>
</dbReference>
<evidence type="ECO:0000256" key="1">
    <source>
        <dbReference type="ARBA" id="ARBA00004123"/>
    </source>
</evidence>
<dbReference type="CDD" id="cd03275">
    <property type="entry name" value="ABC_SMC1_euk"/>
    <property type="match status" value="2"/>
</dbReference>
<feature type="domain" description="SMC hinge" evidence="12">
    <location>
        <begin position="526"/>
        <end position="642"/>
    </location>
</feature>
<dbReference type="SUPFAM" id="SSF52540">
    <property type="entry name" value="P-loop containing nucleoside triphosphate hydrolases"/>
    <property type="match status" value="1"/>
</dbReference>
<dbReference type="FunCoup" id="K0KFW6">
    <property type="interactions" value="789"/>
</dbReference>
<comment type="similarity">
    <text evidence="3">Belongs to the SMC family. SMC1 subfamily.</text>
</comment>
<dbReference type="InterPro" id="IPR036277">
    <property type="entry name" value="SMC_hinge_sf"/>
</dbReference>
<dbReference type="InterPro" id="IPR028468">
    <property type="entry name" value="Smc1_ABC"/>
</dbReference>
<evidence type="ECO:0000256" key="4">
    <source>
        <dbReference type="ARBA" id="ARBA00022454"/>
    </source>
</evidence>
<keyword evidence="7 11" id="KW-0175">Coiled coil</keyword>
<dbReference type="InterPro" id="IPR027417">
    <property type="entry name" value="P-loop_NTPase"/>
</dbReference>
<gene>
    <name evidence="13" type="primary">SMC1</name>
    <name evidence="13" type="ORF">BN7_1340</name>
</gene>
<comment type="caution">
    <text evidence="13">The sequence shown here is derived from an EMBL/GenBank/DDBJ whole genome shotgun (WGS) entry which is preliminary data.</text>
</comment>
<keyword evidence="6" id="KW-0498">Mitosis</keyword>
<dbReference type="Gene3D" id="3.40.50.300">
    <property type="entry name" value="P-loop containing nucleotide triphosphate hydrolases"/>
    <property type="match status" value="2"/>
</dbReference>
<comment type="subcellular location">
    <subcellularLocation>
        <location evidence="2">Chromosome</location>
    </subcellularLocation>
    <subcellularLocation>
        <location evidence="1 10">Nucleus</location>
    </subcellularLocation>
</comment>
<dbReference type="Gene3D" id="1.20.1060.20">
    <property type="match status" value="1"/>
</dbReference>
<keyword evidence="4" id="KW-0158">Chromosome</keyword>
<dbReference type="GO" id="GO:0005524">
    <property type="term" value="F:ATP binding"/>
    <property type="evidence" value="ECO:0007669"/>
    <property type="project" value="InterPro"/>
</dbReference>
<dbReference type="STRING" id="1206466.K0KFW6"/>
<accession>K0KFW6</accession>
<dbReference type="GO" id="GO:0007062">
    <property type="term" value="P:sister chromatid cohesion"/>
    <property type="evidence" value="ECO:0007669"/>
    <property type="project" value="InterPro"/>
</dbReference>